<dbReference type="EMBL" id="QJKJ01004320">
    <property type="protein sequence ID" value="RDX94629.1"/>
    <property type="molecule type" value="Genomic_DNA"/>
</dbReference>
<evidence type="ECO:0000256" key="1">
    <source>
        <dbReference type="SAM" id="MobiDB-lite"/>
    </source>
</evidence>
<comment type="caution">
    <text evidence="2">The sequence shown here is derived from an EMBL/GenBank/DDBJ whole genome shotgun (WGS) entry which is preliminary data.</text>
</comment>
<protein>
    <submittedName>
        <fullName evidence="2">Uncharacterized protein</fullName>
    </submittedName>
</protein>
<name>A0A371GVV3_MUCPR</name>
<feature type="non-terminal residue" evidence="2">
    <location>
        <position position="1"/>
    </location>
</feature>
<reference evidence="2" key="1">
    <citation type="submission" date="2018-05" db="EMBL/GenBank/DDBJ databases">
        <title>Draft genome of Mucuna pruriens seed.</title>
        <authorList>
            <person name="Nnadi N.E."/>
            <person name="Vos R."/>
            <person name="Hasami M.H."/>
            <person name="Devisetty U.K."/>
            <person name="Aguiy J.C."/>
        </authorList>
    </citation>
    <scope>NUCLEOTIDE SEQUENCE [LARGE SCALE GENOMIC DNA]</scope>
    <source>
        <strain evidence="2">JCA_2017</strain>
    </source>
</reference>
<dbReference type="AlphaFoldDB" id="A0A371GVV3"/>
<accession>A0A371GVV3</accession>
<evidence type="ECO:0000313" key="2">
    <source>
        <dbReference type="EMBL" id="RDX94629.1"/>
    </source>
</evidence>
<dbReference type="Proteomes" id="UP000257109">
    <property type="component" value="Unassembled WGS sequence"/>
</dbReference>
<organism evidence="2 3">
    <name type="scientific">Mucuna pruriens</name>
    <name type="common">Velvet bean</name>
    <name type="synonym">Dolichos pruriens</name>
    <dbReference type="NCBI Taxonomy" id="157652"/>
    <lineage>
        <taxon>Eukaryota</taxon>
        <taxon>Viridiplantae</taxon>
        <taxon>Streptophyta</taxon>
        <taxon>Embryophyta</taxon>
        <taxon>Tracheophyta</taxon>
        <taxon>Spermatophyta</taxon>
        <taxon>Magnoliopsida</taxon>
        <taxon>eudicotyledons</taxon>
        <taxon>Gunneridae</taxon>
        <taxon>Pentapetalae</taxon>
        <taxon>rosids</taxon>
        <taxon>fabids</taxon>
        <taxon>Fabales</taxon>
        <taxon>Fabaceae</taxon>
        <taxon>Papilionoideae</taxon>
        <taxon>50 kb inversion clade</taxon>
        <taxon>NPAAA clade</taxon>
        <taxon>indigoferoid/millettioid clade</taxon>
        <taxon>Phaseoleae</taxon>
        <taxon>Mucuna</taxon>
    </lineage>
</organism>
<evidence type="ECO:0000313" key="3">
    <source>
        <dbReference type="Proteomes" id="UP000257109"/>
    </source>
</evidence>
<keyword evidence="3" id="KW-1185">Reference proteome</keyword>
<proteinExistence type="predicted"/>
<sequence length="119" mass="13140">MLKPNSTNTADSSDSRPGWSVPLISNTVFSVATFCCSRPLQLPTSLSPLLLVAQSSCIINKRDTMTCWMWSMRVSSVSFLPASSVTWNTAFFNKDKDPHGMDQNGTINKAKNGLKRETH</sequence>
<feature type="region of interest" description="Disordered" evidence="1">
    <location>
        <begin position="97"/>
        <end position="119"/>
    </location>
</feature>
<gene>
    <name evidence="2" type="ORF">CR513_22968</name>
</gene>